<protein>
    <submittedName>
        <fullName evidence="1">Uncharacterized protein</fullName>
    </submittedName>
</protein>
<dbReference type="Proteomes" id="UP000292003">
    <property type="component" value="Unassembled WGS sequence"/>
</dbReference>
<accession>A0A4Q7J4X7</accession>
<reference evidence="1 2" key="1">
    <citation type="submission" date="2019-02" db="EMBL/GenBank/DDBJ databases">
        <title>Draft genome sequence of Amycolatopsis sp. 8-3EHSu isolated from roots of Suaeda maritima.</title>
        <authorList>
            <person name="Duangmal K."/>
            <person name="Chantavorakit T."/>
        </authorList>
    </citation>
    <scope>NUCLEOTIDE SEQUENCE [LARGE SCALE GENOMIC DNA]</scope>
    <source>
        <strain evidence="1 2">8-3EHSu</strain>
    </source>
</reference>
<name>A0A4Q7J4X7_9PSEU</name>
<dbReference type="EMBL" id="SFCC01000012">
    <property type="protein sequence ID" value="RZQ61353.1"/>
    <property type="molecule type" value="Genomic_DNA"/>
</dbReference>
<comment type="caution">
    <text evidence="1">The sequence shown here is derived from an EMBL/GenBank/DDBJ whole genome shotgun (WGS) entry which is preliminary data.</text>
</comment>
<dbReference type="RefSeq" id="WP_130477656.1">
    <property type="nucleotide sequence ID" value="NZ_SFCC01000012.1"/>
</dbReference>
<keyword evidence="2" id="KW-1185">Reference proteome</keyword>
<dbReference type="OrthoDB" id="5198651at2"/>
<evidence type="ECO:0000313" key="1">
    <source>
        <dbReference type="EMBL" id="RZQ61353.1"/>
    </source>
</evidence>
<dbReference type="AlphaFoldDB" id="A0A4Q7J4X7"/>
<gene>
    <name evidence="1" type="ORF">EWH70_23435</name>
</gene>
<proteinExistence type="predicted"/>
<organism evidence="1 2">
    <name type="scientific">Amycolatopsis suaedae</name>
    <dbReference type="NCBI Taxonomy" id="2510978"/>
    <lineage>
        <taxon>Bacteria</taxon>
        <taxon>Bacillati</taxon>
        <taxon>Actinomycetota</taxon>
        <taxon>Actinomycetes</taxon>
        <taxon>Pseudonocardiales</taxon>
        <taxon>Pseudonocardiaceae</taxon>
        <taxon>Amycolatopsis</taxon>
    </lineage>
</organism>
<sequence>MNSEQRAFVRAHHPDVGGDPAEFIAGLARLRAQASPPRPDRFDAPVVFVPARRGLSGVLHHLRERRRRKPRVQ</sequence>
<evidence type="ECO:0000313" key="2">
    <source>
        <dbReference type="Proteomes" id="UP000292003"/>
    </source>
</evidence>